<dbReference type="RefSeq" id="WP_193521856.1">
    <property type="nucleotide sequence ID" value="NZ_CBCSDF010000010.1"/>
</dbReference>
<feature type="domain" description="TniQ" evidence="1">
    <location>
        <begin position="10"/>
        <end position="154"/>
    </location>
</feature>
<evidence type="ECO:0000259" key="2">
    <source>
        <dbReference type="Pfam" id="PF15978"/>
    </source>
</evidence>
<feature type="domain" description="Transposon Tn7 transposition protein TnsD C-terminal" evidence="2">
    <location>
        <begin position="364"/>
        <end position="516"/>
    </location>
</feature>
<reference evidence="3" key="1">
    <citation type="submission" date="2019-10" db="EMBL/GenBank/DDBJ databases">
        <authorList>
            <person name="Paulsen S."/>
        </authorList>
    </citation>
    <scope>NUCLEOTIDE SEQUENCE</scope>
    <source>
        <strain evidence="3">LMG 19692</strain>
    </source>
</reference>
<evidence type="ECO:0000313" key="4">
    <source>
        <dbReference type="EMBL" id="WOX28254.1"/>
    </source>
</evidence>
<dbReference type="Proteomes" id="UP000646877">
    <property type="component" value="Unassembled WGS sequence"/>
</dbReference>
<evidence type="ECO:0000313" key="3">
    <source>
        <dbReference type="EMBL" id="NLR21713.1"/>
    </source>
</evidence>
<proteinExistence type="predicted"/>
<dbReference type="Pfam" id="PF15978">
    <property type="entry name" value="TnsD"/>
    <property type="match status" value="1"/>
</dbReference>
<dbReference type="Proteomes" id="UP001304419">
    <property type="component" value="Chromosome 1"/>
</dbReference>
<accession>A0A8I2KQ94</accession>
<dbReference type="EMBL" id="CP137578">
    <property type="protein sequence ID" value="WOX28254.1"/>
    <property type="molecule type" value="Genomic_DNA"/>
</dbReference>
<sequence length="527" mass="60949">MSLDFVLRLPSVLPSETLFSRLIRGLTISGSSRPHYYFWLLGSSRASFHPYLTSNLIKIASKAEESANSLYLSQTLFPLFAHYLPSHSNEIYYSALSTPYGFRSCQLANFREHECLTLKYCPLCAMSDIKHFGVAYWHIEHQIPGIECCCSHPVWLLHKPLHKASQVHEGLLPCESSNTFNCNDKAFSFAKYTSKILQSIQAGKQLKNDYLPILADKGYVTKGGCIRRRLLATELARLVEELGFPYTELMPESERDYKYFSNLLKPNVNQHPFKHLLLAYCLSDLNVAQFLAVKPVLNRSLKPDPTIIEAQCLKLLKEGHSMAEISRRTGRSRCYIKTLALKENVEFESKPKIITKKVKLYIINLAKKGFHRREIANRYGISSGSVEQLISSRPDLVIWRRKCKSDSKRRRYKYTIMNFIKTHPLASRQDCKRSNYAAFYWLYNHEHDWLSTILPTAIKGCRNQRVDWKERDRKLSKQLGDLLSKNTESVTLTKLEQLLGAHGWLTRFRHKLPTAMTIIENYKLRNK</sequence>
<dbReference type="AlphaFoldDB" id="A0A8I2KQ94"/>
<evidence type="ECO:0000259" key="1">
    <source>
        <dbReference type="Pfam" id="PF06527"/>
    </source>
</evidence>
<dbReference type="InterPro" id="IPR032750">
    <property type="entry name" value="TnsD_C"/>
</dbReference>
<dbReference type="EMBL" id="WEIA01000005">
    <property type="protein sequence ID" value="NLR21713.1"/>
    <property type="molecule type" value="Genomic_DNA"/>
</dbReference>
<organism evidence="3 5">
    <name type="scientific">Pseudoalteromonas maricaloris</name>
    <dbReference type="NCBI Taxonomy" id="184924"/>
    <lineage>
        <taxon>Bacteria</taxon>
        <taxon>Pseudomonadati</taxon>
        <taxon>Pseudomonadota</taxon>
        <taxon>Gammaproteobacteria</taxon>
        <taxon>Alteromonadales</taxon>
        <taxon>Pseudoalteromonadaceae</taxon>
        <taxon>Pseudoalteromonas</taxon>
    </lineage>
</organism>
<evidence type="ECO:0000313" key="5">
    <source>
        <dbReference type="Proteomes" id="UP000646877"/>
    </source>
</evidence>
<reference evidence="4 6" key="2">
    <citation type="submission" date="2023-10" db="EMBL/GenBank/DDBJ databases">
        <title>To unveil natural product biosynthetic capacity in Pseudoalteromonas.</title>
        <authorList>
            <person name="Wang J."/>
        </authorList>
    </citation>
    <scope>NUCLEOTIDE SEQUENCE [LARGE SCALE GENOMIC DNA]</scope>
    <source>
        <strain evidence="4 6">DSM 15914</strain>
    </source>
</reference>
<protein>
    <submittedName>
        <fullName evidence="4">TnsD family Tn7-like transposition protein</fullName>
    </submittedName>
    <submittedName>
        <fullName evidence="3">Transposase</fullName>
    </submittedName>
</protein>
<name>A0A8I2KQ94_9GAMM</name>
<gene>
    <name evidence="3" type="ORF">F9Y85_10350</name>
    <name evidence="4" type="ORF">R5H13_16740</name>
</gene>
<dbReference type="InterPro" id="IPR009492">
    <property type="entry name" value="TniQ"/>
</dbReference>
<evidence type="ECO:0000313" key="6">
    <source>
        <dbReference type="Proteomes" id="UP001304419"/>
    </source>
</evidence>
<dbReference type="Pfam" id="PF06527">
    <property type="entry name" value="TniQ"/>
    <property type="match status" value="1"/>
</dbReference>
<keyword evidence="6" id="KW-1185">Reference proteome</keyword>